<dbReference type="OrthoDB" id="2707223at2759"/>
<dbReference type="AlphaFoldDB" id="A0A0D0D6Q8"/>
<gene>
    <name evidence="1" type="ORF">PAXRUDRAFT_147172</name>
</gene>
<dbReference type="InParanoid" id="A0A0D0D6Q8"/>
<keyword evidence="2" id="KW-1185">Reference proteome</keyword>
<evidence type="ECO:0000313" key="2">
    <source>
        <dbReference type="Proteomes" id="UP000054538"/>
    </source>
</evidence>
<evidence type="ECO:0000313" key="1">
    <source>
        <dbReference type="EMBL" id="KIK92502.1"/>
    </source>
</evidence>
<dbReference type="Proteomes" id="UP000054538">
    <property type="component" value="Unassembled WGS sequence"/>
</dbReference>
<proteinExistence type="predicted"/>
<dbReference type="HOGENOM" id="CLU_039070_3_2_1"/>
<organism evidence="1 2">
    <name type="scientific">Paxillus rubicundulus Ve08.2h10</name>
    <dbReference type="NCBI Taxonomy" id="930991"/>
    <lineage>
        <taxon>Eukaryota</taxon>
        <taxon>Fungi</taxon>
        <taxon>Dikarya</taxon>
        <taxon>Basidiomycota</taxon>
        <taxon>Agaricomycotina</taxon>
        <taxon>Agaricomycetes</taxon>
        <taxon>Agaricomycetidae</taxon>
        <taxon>Boletales</taxon>
        <taxon>Paxilineae</taxon>
        <taxon>Paxillaceae</taxon>
        <taxon>Paxillus</taxon>
    </lineage>
</organism>
<name>A0A0D0D6Q8_9AGAM</name>
<sequence>MSREQASSVLCPPDSSWVLTDLIMDYMHHKFHAEMEMLPTAHPTTILLDVNIPAEMVCEVDIMANMLVRACKNPSMCCSTMCQLPFPR</sequence>
<accession>A0A0D0D6Q8</accession>
<reference evidence="1 2" key="1">
    <citation type="submission" date="2014-04" db="EMBL/GenBank/DDBJ databases">
        <authorList>
            <consortium name="DOE Joint Genome Institute"/>
            <person name="Kuo A."/>
            <person name="Kohler A."/>
            <person name="Jargeat P."/>
            <person name="Nagy L.G."/>
            <person name="Floudas D."/>
            <person name="Copeland A."/>
            <person name="Barry K.W."/>
            <person name="Cichocki N."/>
            <person name="Veneault-Fourrey C."/>
            <person name="LaButti K."/>
            <person name="Lindquist E.A."/>
            <person name="Lipzen A."/>
            <person name="Lundell T."/>
            <person name="Morin E."/>
            <person name="Murat C."/>
            <person name="Sun H."/>
            <person name="Tunlid A."/>
            <person name="Henrissat B."/>
            <person name="Grigoriev I.V."/>
            <person name="Hibbett D.S."/>
            <person name="Martin F."/>
            <person name="Nordberg H.P."/>
            <person name="Cantor M.N."/>
            <person name="Hua S.X."/>
        </authorList>
    </citation>
    <scope>NUCLEOTIDE SEQUENCE [LARGE SCALE GENOMIC DNA]</scope>
    <source>
        <strain evidence="1 2">Ve08.2h10</strain>
    </source>
</reference>
<protein>
    <submittedName>
        <fullName evidence="1">Uncharacterized protein</fullName>
    </submittedName>
</protein>
<reference evidence="2" key="2">
    <citation type="submission" date="2015-01" db="EMBL/GenBank/DDBJ databases">
        <title>Evolutionary Origins and Diversification of the Mycorrhizal Mutualists.</title>
        <authorList>
            <consortium name="DOE Joint Genome Institute"/>
            <consortium name="Mycorrhizal Genomics Consortium"/>
            <person name="Kohler A."/>
            <person name="Kuo A."/>
            <person name="Nagy L.G."/>
            <person name="Floudas D."/>
            <person name="Copeland A."/>
            <person name="Barry K.W."/>
            <person name="Cichocki N."/>
            <person name="Veneault-Fourrey C."/>
            <person name="LaButti K."/>
            <person name="Lindquist E.A."/>
            <person name="Lipzen A."/>
            <person name="Lundell T."/>
            <person name="Morin E."/>
            <person name="Murat C."/>
            <person name="Riley R."/>
            <person name="Ohm R."/>
            <person name="Sun H."/>
            <person name="Tunlid A."/>
            <person name="Henrissat B."/>
            <person name="Grigoriev I.V."/>
            <person name="Hibbett D.S."/>
            <person name="Martin F."/>
        </authorList>
    </citation>
    <scope>NUCLEOTIDE SEQUENCE [LARGE SCALE GENOMIC DNA]</scope>
    <source>
        <strain evidence="2">Ve08.2h10</strain>
    </source>
</reference>
<dbReference type="EMBL" id="KN825272">
    <property type="protein sequence ID" value="KIK92502.1"/>
    <property type="molecule type" value="Genomic_DNA"/>
</dbReference>